<dbReference type="InterPro" id="IPR011009">
    <property type="entry name" value="Kinase-like_dom_sf"/>
</dbReference>
<dbReference type="PROSITE" id="PS00107">
    <property type="entry name" value="PROTEIN_KINASE_ATP"/>
    <property type="match status" value="1"/>
</dbReference>
<sequence length="417" mass="46807">MMQTLGRGAFGKVSKAINPLTGTIKAIKKVKLEFKSSDEFIQEIEALEKEAKVGAHAGFTQALLFFPKAKEKQLAEAYMVSEFCPGMDLHKFIRDSKYTPEEFLIIMRGMFGEMHRLHKLGIIHADFKPANFIVNEDLTVKIVDFGFATFQDDENKDPRGTPRYSPAELFTGADITQKGDIYSAGVTAVEGLGQVHEETFTVNGKEIKRLVPNENLKKDLAKACPKLSSKQVTILADLLQKMTKQTASKRLSPAEFDDVLATYDEKILQIPPIPQVVKNVSTLLDGVISMLEHRILKASPIEKQAIKDTLGELVFTPEQLKHPKTLYALREKIASATAKNRHDFTFARQIMGEFRHIANQRLSGNKFTTENTSKLDSLKKLANQFLPVNPWARLNVADSAAAAREEVEKQYQHNFRS</sequence>
<name>A0ABY8AN48_9GAMM</name>
<feature type="binding site" evidence="3">
    <location>
        <position position="29"/>
    </location>
    <ligand>
        <name>ATP</name>
        <dbReference type="ChEBI" id="CHEBI:30616"/>
    </ligand>
</feature>
<dbReference type="InterPro" id="IPR008271">
    <property type="entry name" value="Ser/Thr_kinase_AS"/>
</dbReference>
<dbReference type="Gene3D" id="3.30.200.20">
    <property type="entry name" value="Phosphorylase Kinase, domain 1"/>
    <property type="match status" value="1"/>
</dbReference>
<keyword evidence="1 3" id="KW-0547">Nucleotide-binding</keyword>
<evidence type="ECO:0000259" key="4">
    <source>
        <dbReference type="PROSITE" id="PS50011"/>
    </source>
</evidence>
<gene>
    <name evidence="5" type="ORF">PXX05_08595</name>
</gene>
<dbReference type="SUPFAM" id="SSF56112">
    <property type="entry name" value="Protein kinase-like (PK-like)"/>
    <property type="match status" value="1"/>
</dbReference>
<evidence type="ECO:0000313" key="6">
    <source>
        <dbReference type="Proteomes" id="UP001222087"/>
    </source>
</evidence>
<proteinExistence type="predicted"/>
<dbReference type="Gene3D" id="1.10.510.10">
    <property type="entry name" value="Transferase(Phosphotransferase) domain 1"/>
    <property type="match status" value="1"/>
</dbReference>
<keyword evidence="6" id="KW-1185">Reference proteome</keyword>
<dbReference type="PROSITE" id="PS50011">
    <property type="entry name" value="PROTEIN_KINASE_DOM"/>
    <property type="match status" value="1"/>
</dbReference>
<dbReference type="InterPro" id="IPR000719">
    <property type="entry name" value="Prot_kinase_dom"/>
</dbReference>
<dbReference type="Proteomes" id="UP001222087">
    <property type="component" value="Chromosome"/>
</dbReference>
<accession>A0ABY8AN48</accession>
<organism evidence="5 6">
    <name type="scientific">Legionella cardiaca</name>
    <dbReference type="NCBI Taxonomy" id="1071983"/>
    <lineage>
        <taxon>Bacteria</taxon>
        <taxon>Pseudomonadati</taxon>
        <taxon>Pseudomonadota</taxon>
        <taxon>Gammaproteobacteria</taxon>
        <taxon>Legionellales</taxon>
        <taxon>Legionellaceae</taxon>
        <taxon>Legionella</taxon>
    </lineage>
</organism>
<dbReference type="CDD" id="cd00180">
    <property type="entry name" value="PKc"/>
    <property type="match status" value="1"/>
</dbReference>
<dbReference type="PROSITE" id="PS00108">
    <property type="entry name" value="PROTEIN_KINASE_ST"/>
    <property type="match status" value="1"/>
</dbReference>
<evidence type="ECO:0000256" key="3">
    <source>
        <dbReference type="PROSITE-ProRule" id="PRU10141"/>
    </source>
</evidence>
<dbReference type="Pfam" id="PF00069">
    <property type="entry name" value="Pkinase"/>
    <property type="match status" value="1"/>
</dbReference>
<evidence type="ECO:0000256" key="1">
    <source>
        <dbReference type="ARBA" id="ARBA00022741"/>
    </source>
</evidence>
<protein>
    <submittedName>
        <fullName evidence="5">Protein kinase</fullName>
    </submittedName>
</protein>
<dbReference type="PANTHER" id="PTHR44167">
    <property type="entry name" value="OVARIAN-SPECIFIC SERINE/THREONINE-PROTEIN KINASE LOK-RELATED"/>
    <property type="match status" value="1"/>
</dbReference>
<evidence type="ECO:0000256" key="2">
    <source>
        <dbReference type="ARBA" id="ARBA00022840"/>
    </source>
</evidence>
<evidence type="ECO:0000313" key="5">
    <source>
        <dbReference type="EMBL" id="WED41993.1"/>
    </source>
</evidence>
<keyword evidence="5" id="KW-0808">Transferase</keyword>
<dbReference type="RefSeq" id="WP_275087817.1">
    <property type="nucleotide sequence ID" value="NZ_CP119078.1"/>
</dbReference>
<reference evidence="5 6" key="1">
    <citation type="submission" date="2023-02" db="EMBL/GenBank/DDBJ databases">
        <title>Genome Sequence of L. cardiaca H63T.</title>
        <authorList>
            <person name="Lopez A.E."/>
            <person name="Cianciotto N.P."/>
        </authorList>
    </citation>
    <scope>NUCLEOTIDE SEQUENCE [LARGE SCALE GENOMIC DNA]</scope>
    <source>
        <strain evidence="5 6">H63</strain>
    </source>
</reference>
<feature type="domain" description="Protein kinase" evidence="4">
    <location>
        <begin position="1"/>
        <end position="268"/>
    </location>
</feature>
<keyword evidence="2 3" id="KW-0067">ATP-binding</keyword>
<dbReference type="PANTHER" id="PTHR44167:SF24">
    <property type="entry name" value="SERINE_THREONINE-PROTEIN KINASE CHK2"/>
    <property type="match status" value="1"/>
</dbReference>
<dbReference type="GO" id="GO:0016301">
    <property type="term" value="F:kinase activity"/>
    <property type="evidence" value="ECO:0007669"/>
    <property type="project" value="UniProtKB-KW"/>
</dbReference>
<dbReference type="InterPro" id="IPR017441">
    <property type="entry name" value="Protein_kinase_ATP_BS"/>
</dbReference>
<keyword evidence="5" id="KW-0418">Kinase</keyword>
<dbReference type="EMBL" id="CP119078">
    <property type="protein sequence ID" value="WED41993.1"/>
    <property type="molecule type" value="Genomic_DNA"/>
</dbReference>